<sequence length="535" mass="60550">METMKVPAVVDQLKSEGKLAKPEFHIALFDFVPTGEDQRHMQVAKDEVVKIYQKAPSGWWYGVIDNRRGWIPSNFLRPAKKYKYLPEMKFGSAPRPEPSSQSIKTVSTSSAPAPLPVIPVRTASKRMLNNEETPDYSPTMTDKSLPDSDNQTNVPYTIRKMPQLPQNWGQRVDPKSGRLYYFNYKSDHTTYSLEYINPETGDLTIQRQPHSNLIQKQIQALSLVSYPRFETSEVWKDLIQEIVKLVEELDSIARVNQKIKFLPHSRVIIETVGIMIRVSSNQSQAFENDYEKAMMIDNHALVLDTLSKLETCTAKASELWPPPDAVQNMQAAAAFVLASMRVYAVSAMKSRIPINENLLIKYAMELRLRSEKPNANWTDTELVMRLNSCLFVIRSRFDSILASYFQDVHVSSLIDLLGLDIDCILNVSKDLITICQAGNVGVSTKELEQECQESLEAMIGATRTFSITIAGMKSGREPVAESFEQLVKNITRIISKAADLVISIKFIVLERMTSGKEKSREMIICWGKDPESVKV</sequence>
<feature type="compositionally biased region" description="Polar residues" evidence="3">
    <location>
        <begin position="136"/>
        <end position="148"/>
    </location>
</feature>
<feature type="region of interest" description="Disordered" evidence="3">
    <location>
        <begin position="129"/>
        <end position="148"/>
    </location>
</feature>
<name>A0AAD5XC89_9FUNG</name>
<accession>A0AAD5XC89</accession>
<dbReference type="EMBL" id="JADGJH010000959">
    <property type="protein sequence ID" value="KAJ3120510.1"/>
    <property type="molecule type" value="Genomic_DNA"/>
</dbReference>
<dbReference type="InterPro" id="IPR036028">
    <property type="entry name" value="SH3-like_dom_sf"/>
</dbReference>
<dbReference type="Pfam" id="PF07653">
    <property type="entry name" value="SH3_2"/>
    <property type="match status" value="1"/>
</dbReference>
<dbReference type="Gene3D" id="2.30.30.40">
    <property type="entry name" value="SH3 Domains"/>
    <property type="match status" value="1"/>
</dbReference>
<dbReference type="Proteomes" id="UP001211907">
    <property type="component" value="Unassembled WGS sequence"/>
</dbReference>
<evidence type="ECO:0000313" key="6">
    <source>
        <dbReference type="EMBL" id="KAJ3120510.1"/>
    </source>
</evidence>
<dbReference type="Gene3D" id="2.20.70.10">
    <property type="match status" value="1"/>
</dbReference>
<gene>
    <name evidence="6" type="ORF">HK100_012758</name>
</gene>
<evidence type="ECO:0000256" key="2">
    <source>
        <dbReference type="PROSITE-ProRule" id="PRU00192"/>
    </source>
</evidence>
<comment type="caution">
    <text evidence="6">The sequence shown here is derived from an EMBL/GenBank/DDBJ whole genome shotgun (WGS) entry which is preliminary data.</text>
</comment>
<feature type="domain" description="WW" evidence="5">
    <location>
        <begin position="162"/>
        <end position="196"/>
    </location>
</feature>
<feature type="compositionally biased region" description="Low complexity" evidence="3">
    <location>
        <begin position="99"/>
        <end position="110"/>
    </location>
</feature>
<keyword evidence="1 2" id="KW-0728">SH3 domain</keyword>
<dbReference type="PROSITE" id="PS50020">
    <property type="entry name" value="WW_DOMAIN_2"/>
    <property type="match status" value="1"/>
</dbReference>
<dbReference type="AlphaFoldDB" id="A0AAD5XC89"/>
<evidence type="ECO:0000313" key="7">
    <source>
        <dbReference type="Proteomes" id="UP001211907"/>
    </source>
</evidence>
<evidence type="ECO:0000259" key="4">
    <source>
        <dbReference type="PROSITE" id="PS50002"/>
    </source>
</evidence>
<organism evidence="6 7">
    <name type="scientific">Physocladia obscura</name>
    <dbReference type="NCBI Taxonomy" id="109957"/>
    <lineage>
        <taxon>Eukaryota</taxon>
        <taxon>Fungi</taxon>
        <taxon>Fungi incertae sedis</taxon>
        <taxon>Chytridiomycota</taxon>
        <taxon>Chytridiomycota incertae sedis</taxon>
        <taxon>Chytridiomycetes</taxon>
        <taxon>Chytridiales</taxon>
        <taxon>Chytriomycetaceae</taxon>
        <taxon>Physocladia</taxon>
    </lineage>
</organism>
<dbReference type="PROSITE" id="PS50002">
    <property type="entry name" value="SH3"/>
    <property type="match status" value="1"/>
</dbReference>
<protein>
    <recommendedName>
        <fullName evidence="8">SH3 domain-containing protein</fullName>
    </recommendedName>
</protein>
<dbReference type="CDD" id="cd00174">
    <property type="entry name" value="SH3"/>
    <property type="match status" value="1"/>
</dbReference>
<feature type="region of interest" description="Disordered" evidence="3">
    <location>
        <begin position="91"/>
        <end position="116"/>
    </location>
</feature>
<evidence type="ECO:0000256" key="3">
    <source>
        <dbReference type="SAM" id="MobiDB-lite"/>
    </source>
</evidence>
<reference evidence="6" key="1">
    <citation type="submission" date="2020-05" db="EMBL/GenBank/DDBJ databases">
        <title>Phylogenomic resolution of chytrid fungi.</title>
        <authorList>
            <person name="Stajich J.E."/>
            <person name="Amses K."/>
            <person name="Simmons R."/>
            <person name="Seto K."/>
            <person name="Myers J."/>
            <person name="Bonds A."/>
            <person name="Quandt C.A."/>
            <person name="Barry K."/>
            <person name="Liu P."/>
            <person name="Grigoriev I."/>
            <person name="Longcore J.E."/>
            <person name="James T.Y."/>
        </authorList>
    </citation>
    <scope>NUCLEOTIDE SEQUENCE</scope>
    <source>
        <strain evidence="6">JEL0513</strain>
    </source>
</reference>
<dbReference type="SUPFAM" id="SSF50044">
    <property type="entry name" value="SH3-domain"/>
    <property type="match status" value="1"/>
</dbReference>
<dbReference type="SMART" id="SM00326">
    <property type="entry name" value="SH3"/>
    <property type="match status" value="1"/>
</dbReference>
<keyword evidence="7" id="KW-1185">Reference proteome</keyword>
<dbReference type="InterPro" id="IPR001202">
    <property type="entry name" value="WW_dom"/>
</dbReference>
<dbReference type="SUPFAM" id="SSF51045">
    <property type="entry name" value="WW domain"/>
    <property type="match status" value="1"/>
</dbReference>
<proteinExistence type="predicted"/>
<dbReference type="InterPro" id="IPR001452">
    <property type="entry name" value="SH3_domain"/>
</dbReference>
<evidence type="ECO:0000256" key="1">
    <source>
        <dbReference type="ARBA" id="ARBA00022443"/>
    </source>
</evidence>
<dbReference type="InterPro" id="IPR056685">
    <property type="entry name" value="DUF7783"/>
</dbReference>
<feature type="domain" description="SH3" evidence="4">
    <location>
        <begin position="20"/>
        <end position="81"/>
    </location>
</feature>
<evidence type="ECO:0008006" key="8">
    <source>
        <dbReference type="Google" id="ProtNLM"/>
    </source>
</evidence>
<dbReference type="InterPro" id="IPR036020">
    <property type="entry name" value="WW_dom_sf"/>
</dbReference>
<evidence type="ECO:0000259" key="5">
    <source>
        <dbReference type="PROSITE" id="PS50020"/>
    </source>
</evidence>
<dbReference type="Pfam" id="PF25006">
    <property type="entry name" value="DUF7783"/>
    <property type="match status" value="1"/>
</dbReference>